<feature type="compositionally biased region" description="Basic and acidic residues" evidence="1">
    <location>
        <begin position="160"/>
        <end position="192"/>
    </location>
</feature>
<dbReference type="RefSeq" id="WP_231448725.1">
    <property type="nucleotide sequence ID" value="NZ_JAJOMB010000025.1"/>
</dbReference>
<evidence type="ECO:0000256" key="1">
    <source>
        <dbReference type="SAM" id="MobiDB-lite"/>
    </source>
</evidence>
<feature type="region of interest" description="Disordered" evidence="1">
    <location>
        <begin position="1"/>
        <end position="84"/>
    </location>
</feature>
<dbReference type="EMBL" id="JAJOMB010000025">
    <property type="protein sequence ID" value="MCD5315905.1"/>
    <property type="molecule type" value="Genomic_DNA"/>
</dbReference>
<dbReference type="AlphaFoldDB" id="A0A9X1NKS5"/>
<feature type="compositionally biased region" description="Pro residues" evidence="1">
    <location>
        <begin position="318"/>
        <end position="327"/>
    </location>
</feature>
<evidence type="ECO:0000313" key="2">
    <source>
        <dbReference type="EMBL" id="MCD5315905.1"/>
    </source>
</evidence>
<gene>
    <name evidence="2" type="ORF">LR394_33925</name>
</gene>
<dbReference type="Proteomes" id="UP001138997">
    <property type="component" value="Unassembled WGS sequence"/>
</dbReference>
<feature type="compositionally biased region" description="Polar residues" evidence="1">
    <location>
        <begin position="15"/>
        <end position="24"/>
    </location>
</feature>
<feature type="compositionally biased region" description="Basic and acidic residues" evidence="1">
    <location>
        <begin position="142"/>
        <end position="153"/>
    </location>
</feature>
<feature type="compositionally biased region" description="Basic residues" evidence="1">
    <location>
        <begin position="63"/>
        <end position="72"/>
    </location>
</feature>
<name>A0A9X1NKS5_9ACTN</name>
<reference evidence="2" key="1">
    <citation type="submission" date="2021-11" db="EMBL/GenBank/DDBJ databases">
        <title>Streptomyces corallinus and Kineosporia corallina sp. nov., two new coral-derived marine actinobacteria.</title>
        <authorList>
            <person name="Buangrab K."/>
            <person name="Sutthacheep M."/>
            <person name="Yeemin T."/>
            <person name="Harunari E."/>
            <person name="Igarashi Y."/>
            <person name="Sripreechasak P."/>
            <person name="Kanchanasin P."/>
            <person name="Tanasupawat S."/>
            <person name="Phongsopitanun W."/>
        </authorList>
    </citation>
    <scope>NUCLEOTIDE SEQUENCE</scope>
    <source>
        <strain evidence="2">JCM 31032</strain>
    </source>
</reference>
<feature type="region of interest" description="Disordered" evidence="1">
    <location>
        <begin position="310"/>
        <end position="352"/>
    </location>
</feature>
<feature type="compositionally biased region" description="Basic and acidic residues" evidence="1">
    <location>
        <begin position="74"/>
        <end position="84"/>
    </location>
</feature>
<feature type="region of interest" description="Disordered" evidence="1">
    <location>
        <begin position="142"/>
        <end position="192"/>
    </location>
</feature>
<evidence type="ECO:0008006" key="4">
    <source>
        <dbReference type="Google" id="ProtNLM"/>
    </source>
</evidence>
<sequence length="352" mass="38848">MSTKSPEPDAAESTIDLTATSTDNAEAAEPLRAAKKDAEPTCGLDGCDEPLPPRPRDELGRPKGGRRARYCSKAHADAASRQRRANDLAAVADPLALAREATAGVLPVARQLSDQLNALMTRFEQAETGALARVQAAEAEAGEAHAEAARAAEGEQQAEQARREALAEARKNKEAKDQALKRAEQAHTETERIRDEAWKQVADHERARGQAEAELGTLREALERLRREHAELLDTAQDQRTRITQLDLQLATTTLELRQAGERTADLNTRLAHDEQRHHDTVTQLQARHDEQIQQLQQARETALAEVRALKLNTQDKPPAPLAPRTPKPARRRPRVAGNRQPDRTRPQSPES</sequence>
<organism evidence="2 3">
    <name type="scientific">Kineosporia babensis</name>
    <dbReference type="NCBI Taxonomy" id="499548"/>
    <lineage>
        <taxon>Bacteria</taxon>
        <taxon>Bacillati</taxon>
        <taxon>Actinomycetota</taxon>
        <taxon>Actinomycetes</taxon>
        <taxon>Kineosporiales</taxon>
        <taxon>Kineosporiaceae</taxon>
        <taxon>Kineosporia</taxon>
    </lineage>
</organism>
<keyword evidence="3" id="KW-1185">Reference proteome</keyword>
<evidence type="ECO:0000313" key="3">
    <source>
        <dbReference type="Proteomes" id="UP001138997"/>
    </source>
</evidence>
<protein>
    <recommendedName>
        <fullName evidence="4">Chromosome segregation ATPase</fullName>
    </recommendedName>
</protein>
<comment type="caution">
    <text evidence="2">The sequence shown here is derived from an EMBL/GenBank/DDBJ whole genome shotgun (WGS) entry which is preliminary data.</text>
</comment>
<proteinExistence type="predicted"/>
<accession>A0A9X1NKS5</accession>